<name>A0AAN8GB42_TRICO</name>
<protein>
    <submittedName>
        <fullName evidence="1">Uncharacterized protein</fullName>
    </submittedName>
</protein>
<comment type="caution">
    <text evidence="1">The sequence shown here is derived from an EMBL/GenBank/DDBJ whole genome shotgun (WGS) entry which is preliminary data.</text>
</comment>
<proteinExistence type="predicted"/>
<evidence type="ECO:0000313" key="2">
    <source>
        <dbReference type="Proteomes" id="UP001331761"/>
    </source>
</evidence>
<gene>
    <name evidence="1" type="ORF">GCK32_022175</name>
</gene>
<feature type="non-terminal residue" evidence="1">
    <location>
        <position position="1"/>
    </location>
</feature>
<accession>A0AAN8GB42</accession>
<evidence type="ECO:0000313" key="1">
    <source>
        <dbReference type="EMBL" id="KAK5985438.1"/>
    </source>
</evidence>
<dbReference type="Proteomes" id="UP001331761">
    <property type="component" value="Unassembled WGS sequence"/>
</dbReference>
<dbReference type="EMBL" id="WIXE01001744">
    <property type="protein sequence ID" value="KAK5985438.1"/>
    <property type="molecule type" value="Genomic_DNA"/>
</dbReference>
<sequence>RYSISVDRSNNGSVGFIKVLIPEQLAPTYIQR</sequence>
<reference evidence="1 2" key="1">
    <citation type="submission" date="2019-10" db="EMBL/GenBank/DDBJ databases">
        <title>Assembly and Annotation for the nematode Trichostrongylus colubriformis.</title>
        <authorList>
            <person name="Martin J."/>
        </authorList>
    </citation>
    <scope>NUCLEOTIDE SEQUENCE [LARGE SCALE GENOMIC DNA]</scope>
    <source>
        <strain evidence="1">G859</strain>
        <tissue evidence="1">Whole worm</tissue>
    </source>
</reference>
<keyword evidence="2" id="KW-1185">Reference proteome</keyword>
<organism evidence="1 2">
    <name type="scientific">Trichostrongylus colubriformis</name>
    <name type="common">Black scour worm</name>
    <dbReference type="NCBI Taxonomy" id="6319"/>
    <lineage>
        <taxon>Eukaryota</taxon>
        <taxon>Metazoa</taxon>
        <taxon>Ecdysozoa</taxon>
        <taxon>Nematoda</taxon>
        <taxon>Chromadorea</taxon>
        <taxon>Rhabditida</taxon>
        <taxon>Rhabditina</taxon>
        <taxon>Rhabditomorpha</taxon>
        <taxon>Strongyloidea</taxon>
        <taxon>Trichostrongylidae</taxon>
        <taxon>Trichostrongylus</taxon>
    </lineage>
</organism>
<dbReference type="AlphaFoldDB" id="A0AAN8GB42"/>